<name>A0A1V3NFM4_9GAMM</name>
<dbReference type="InterPro" id="IPR000253">
    <property type="entry name" value="FHA_dom"/>
</dbReference>
<evidence type="ECO:0000313" key="3">
    <source>
        <dbReference type="Proteomes" id="UP000189462"/>
    </source>
</evidence>
<comment type="caution">
    <text evidence="2">The sequence shown here is derived from an EMBL/GenBank/DDBJ whole genome shotgun (WGS) entry which is preliminary data.</text>
</comment>
<organism evidence="2 3">
    <name type="scientific">Thioalkalivibrio denitrificans</name>
    <dbReference type="NCBI Taxonomy" id="108003"/>
    <lineage>
        <taxon>Bacteria</taxon>
        <taxon>Pseudomonadati</taxon>
        <taxon>Pseudomonadota</taxon>
        <taxon>Gammaproteobacteria</taxon>
        <taxon>Chromatiales</taxon>
        <taxon>Ectothiorhodospiraceae</taxon>
        <taxon>Thioalkalivibrio</taxon>
    </lineage>
</organism>
<sequence length="246" mass="26700">MKIRVDKHGKPLGEVELGPGETTIGRAPHNDIVLGDRAVSGRHASVHLAQGQAVLRDLKSTNGTQVNGRRITTHTLSDGDVIAIANYRITVFTTDRIEEASADPPTRILRLDRPGMPPGLVDEHSTRRIRQIRSTRSGAPGSTRTVRLRVMGGCNQGRHLDLIAPVTALGEPGQEVVVFIRDGDDLYVQLVHEGTGRVQVNGKVLDTERRSLAHNDVITVGEVRMIVVAESSADELGAGTEEWKLD</sequence>
<proteinExistence type="predicted"/>
<dbReference type="EMBL" id="MVBK01000059">
    <property type="protein sequence ID" value="OOG23733.1"/>
    <property type="molecule type" value="Genomic_DNA"/>
</dbReference>
<dbReference type="PROSITE" id="PS50006">
    <property type="entry name" value="FHA_DOMAIN"/>
    <property type="match status" value="1"/>
</dbReference>
<reference evidence="2 3" key="1">
    <citation type="submission" date="2017-02" db="EMBL/GenBank/DDBJ databases">
        <title>Genomic diversity within the haloalkaliphilic genus Thioalkalivibrio.</title>
        <authorList>
            <person name="Ahn A.-C."/>
            <person name="Meier-Kolthoff J."/>
            <person name="Overmars L."/>
            <person name="Richter M."/>
            <person name="Woyke T."/>
            <person name="Sorokin D.Y."/>
            <person name="Muyzer G."/>
        </authorList>
    </citation>
    <scope>NUCLEOTIDE SEQUENCE [LARGE SCALE GENOMIC DNA]</scope>
    <source>
        <strain evidence="2 3">ALJD</strain>
    </source>
</reference>
<dbReference type="InterPro" id="IPR050923">
    <property type="entry name" value="Cell_Proc_Reg/RNA_Proc"/>
</dbReference>
<dbReference type="Proteomes" id="UP000189462">
    <property type="component" value="Unassembled WGS sequence"/>
</dbReference>
<protein>
    <recommendedName>
        <fullName evidence="1">FHA domain-containing protein</fullName>
    </recommendedName>
</protein>
<dbReference type="Pfam" id="PF00498">
    <property type="entry name" value="FHA"/>
    <property type="match status" value="1"/>
</dbReference>
<dbReference type="RefSeq" id="WP_077279123.1">
    <property type="nucleotide sequence ID" value="NZ_MVBK01000059.1"/>
</dbReference>
<dbReference type="OrthoDB" id="151099at2"/>
<dbReference type="InterPro" id="IPR008984">
    <property type="entry name" value="SMAD_FHA_dom_sf"/>
</dbReference>
<gene>
    <name evidence="2" type="ORF">B1C78_10595</name>
</gene>
<dbReference type="SUPFAM" id="SSF49879">
    <property type="entry name" value="SMAD/FHA domain"/>
    <property type="match status" value="1"/>
</dbReference>
<accession>A0A1V3NFM4</accession>
<dbReference type="Gene3D" id="2.60.200.20">
    <property type="match status" value="1"/>
</dbReference>
<feature type="domain" description="FHA" evidence="1">
    <location>
        <begin position="22"/>
        <end position="71"/>
    </location>
</feature>
<keyword evidence="3" id="KW-1185">Reference proteome</keyword>
<dbReference type="STRING" id="108003.B1C78_10595"/>
<evidence type="ECO:0000313" key="2">
    <source>
        <dbReference type="EMBL" id="OOG23733.1"/>
    </source>
</evidence>
<evidence type="ECO:0000259" key="1">
    <source>
        <dbReference type="PROSITE" id="PS50006"/>
    </source>
</evidence>
<dbReference type="SMART" id="SM00240">
    <property type="entry name" value="FHA"/>
    <property type="match status" value="1"/>
</dbReference>
<dbReference type="AlphaFoldDB" id="A0A1V3NFM4"/>
<dbReference type="CDD" id="cd00060">
    <property type="entry name" value="FHA"/>
    <property type="match status" value="1"/>
</dbReference>
<dbReference type="PANTHER" id="PTHR23308">
    <property type="entry name" value="NUCLEAR INHIBITOR OF PROTEIN PHOSPHATASE-1"/>
    <property type="match status" value="1"/>
</dbReference>